<dbReference type="GO" id="GO:0016485">
    <property type="term" value="P:protein processing"/>
    <property type="evidence" value="ECO:0007669"/>
    <property type="project" value="TreeGrafter"/>
</dbReference>
<dbReference type="InterPro" id="IPR036852">
    <property type="entry name" value="Peptidase_S8/S53_dom_sf"/>
</dbReference>
<evidence type="ECO:0000313" key="9">
    <source>
        <dbReference type="EMBL" id="OPC81517.1"/>
    </source>
</evidence>
<proteinExistence type="inferred from homology"/>
<dbReference type="InterPro" id="IPR000209">
    <property type="entry name" value="Peptidase_S8/S53_dom"/>
</dbReference>
<dbReference type="PROSITE" id="PS00137">
    <property type="entry name" value="SUBTILASE_HIS"/>
    <property type="match status" value="1"/>
</dbReference>
<keyword evidence="3 6" id="KW-0378">Hydrolase</keyword>
<dbReference type="PRINTS" id="PR00723">
    <property type="entry name" value="SUBTILISIN"/>
</dbReference>
<keyword evidence="10" id="KW-1185">Reference proteome</keyword>
<dbReference type="GO" id="GO:0004252">
    <property type="term" value="F:serine-type endopeptidase activity"/>
    <property type="evidence" value="ECO:0007669"/>
    <property type="project" value="UniProtKB-UniRule"/>
</dbReference>
<keyword evidence="4 6" id="KW-0720">Serine protease</keyword>
<dbReference type="SUPFAM" id="SSF52743">
    <property type="entry name" value="Subtilisin-like"/>
    <property type="match status" value="1"/>
</dbReference>
<feature type="domain" description="Peptidase S8/S53" evidence="8">
    <location>
        <begin position="164"/>
        <end position="471"/>
    </location>
</feature>
<dbReference type="Gene3D" id="3.40.50.200">
    <property type="entry name" value="Peptidase S8/S53 domain"/>
    <property type="match status" value="1"/>
</dbReference>
<evidence type="ECO:0000259" key="8">
    <source>
        <dbReference type="Pfam" id="PF00082"/>
    </source>
</evidence>
<keyword evidence="2 6" id="KW-0645">Protease</keyword>
<evidence type="ECO:0000256" key="2">
    <source>
        <dbReference type="ARBA" id="ARBA00022670"/>
    </source>
</evidence>
<protein>
    <recommendedName>
        <fullName evidence="8">Peptidase S8/S53 domain-containing protein</fullName>
    </recommendedName>
</protein>
<reference evidence="9 10" key="1">
    <citation type="submission" date="2017-03" db="EMBL/GenBank/DDBJ databases">
        <title>Draft genome sequence of Streptomyces scabrisporus NF3, endophyte isolated from Amphipterygium adstringens.</title>
        <authorList>
            <person name="Vazquez M."/>
            <person name="Ceapa C.D."/>
            <person name="Rodriguez Luna D."/>
            <person name="Sanchez Esquivel S."/>
        </authorList>
    </citation>
    <scope>NUCLEOTIDE SEQUENCE [LARGE SCALE GENOMIC DNA]</scope>
    <source>
        <strain evidence="9 10">NF3</strain>
    </source>
</reference>
<dbReference type="AlphaFoldDB" id="A0A1T3NXE4"/>
<gene>
    <name evidence="9" type="ORF">B4N89_11685</name>
</gene>
<feature type="active site" description="Charge relay system" evidence="5 6">
    <location>
        <position position="171"/>
    </location>
</feature>
<comment type="caution">
    <text evidence="9">The sequence shown here is derived from an EMBL/GenBank/DDBJ whole genome shotgun (WGS) entry which is preliminary data.</text>
</comment>
<evidence type="ECO:0000256" key="3">
    <source>
        <dbReference type="ARBA" id="ARBA00022801"/>
    </source>
</evidence>
<dbReference type="InterPro" id="IPR022398">
    <property type="entry name" value="Peptidase_S8_His-AS"/>
</dbReference>
<organism evidence="9 10">
    <name type="scientific">Embleya scabrispora</name>
    <dbReference type="NCBI Taxonomy" id="159449"/>
    <lineage>
        <taxon>Bacteria</taxon>
        <taxon>Bacillati</taxon>
        <taxon>Actinomycetota</taxon>
        <taxon>Actinomycetes</taxon>
        <taxon>Kitasatosporales</taxon>
        <taxon>Streptomycetaceae</taxon>
        <taxon>Embleya</taxon>
    </lineage>
</organism>
<dbReference type="GO" id="GO:0016020">
    <property type="term" value="C:membrane"/>
    <property type="evidence" value="ECO:0007669"/>
    <property type="project" value="TreeGrafter"/>
</dbReference>
<name>A0A1T3NXE4_9ACTN</name>
<evidence type="ECO:0000256" key="5">
    <source>
        <dbReference type="PIRSR" id="PIRSR615500-1"/>
    </source>
</evidence>
<dbReference type="PROSITE" id="PS51892">
    <property type="entry name" value="SUBTILASE"/>
    <property type="match status" value="1"/>
</dbReference>
<dbReference type="PANTHER" id="PTHR42884">
    <property type="entry name" value="PROPROTEIN CONVERTASE SUBTILISIN/KEXIN-RELATED"/>
    <property type="match status" value="1"/>
</dbReference>
<dbReference type="Pfam" id="PF00082">
    <property type="entry name" value="Peptidase_S8"/>
    <property type="match status" value="1"/>
</dbReference>
<dbReference type="InterPro" id="IPR023828">
    <property type="entry name" value="Peptidase_S8_Ser-AS"/>
</dbReference>
<evidence type="ECO:0000313" key="10">
    <source>
        <dbReference type="Proteomes" id="UP000190037"/>
    </source>
</evidence>
<dbReference type="PROSITE" id="PS00138">
    <property type="entry name" value="SUBTILASE_SER"/>
    <property type="match status" value="1"/>
</dbReference>
<comment type="similarity">
    <text evidence="1 6 7">Belongs to the peptidase S8 family.</text>
</comment>
<evidence type="ECO:0000256" key="1">
    <source>
        <dbReference type="ARBA" id="ARBA00011073"/>
    </source>
</evidence>
<evidence type="ECO:0000256" key="6">
    <source>
        <dbReference type="PROSITE-ProRule" id="PRU01240"/>
    </source>
</evidence>
<evidence type="ECO:0000256" key="4">
    <source>
        <dbReference type="ARBA" id="ARBA00022825"/>
    </source>
</evidence>
<sequence>MPGWFGWYMCMWADMRMRVAIAMVSAAGVVLLGTVPTRVVSAAPRRSVEAPAATYSFLVLTREPGPAGTVLVESAVRRAGGTVVGAYGRIGVVVAHGGPGFAAAVRGRPGVARVGATRTVPIAEHGGPAARAGGATEDPAEAAQWNLAMVHAYEAQAITEGSPDVAVAVVDSGVDDRHPDLAPNFDPELSVDCSTGRPIREGAAWRAPRSDHGTHVAGTIAAARNGTGVVGVAPRVRIAAVRVGDADTMFHAEASVCGFVWLAEHAVRGLRIANHSYYNDPWWLMCPDDEDQAVAYEGIRRAAAYAAERGVLSIAAAGNDGYDLAHKTVDPYSPNDAAGRPVPPRPVTDACRMAPAELPGVVTVAAVGADGRRAGYSNTGLGVVDLAGPGGNGSAGGEGVLSTARDGGWARKEGTSMAAPAVSGVAALVVSEHPEWGPDTIAARLAATAVRLPCAGSCTASGEVDSFHGHGLVDALRAVRPGP</sequence>
<accession>A0A1T3NXE4</accession>
<dbReference type="EMBL" id="MWQN01000001">
    <property type="protein sequence ID" value="OPC81517.1"/>
    <property type="molecule type" value="Genomic_DNA"/>
</dbReference>
<dbReference type="PANTHER" id="PTHR42884:SF14">
    <property type="entry name" value="NEUROENDOCRINE CONVERTASE 1"/>
    <property type="match status" value="1"/>
</dbReference>
<evidence type="ECO:0000256" key="7">
    <source>
        <dbReference type="RuleBase" id="RU003355"/>
    </source>
</evidence>
<dbReference type="STRING" id="159449.B4N89_11685"/>
<dbReference type="InterPro" id="IPR015500">
    <property type="entry name" value="Peptidase_S8_subtilisin-rel"/>
</dbReference>
<feature type="active site" description="Charge relay system" evidence="5 6">
    <location>
        <position position="212"/>
    </location>
</feature>
<dbReference type="InterPro" id="IPR023827">
    <property type="entry name" value="Peptidase_S8_Asp-AS"/>
</dbReference>
<feature type="active site" description="Charge relay system" evidence="5 6">
    <location>
        <position position="416"/>
    </location>
</feature>
<dbReference type="Proteomes" id="UP000190037">
    <property type="component" value="Unassembled WGS sequence"/>
</dbReference>
<dbReference type="PROSITE" id="PS00136">
    <property type="entry name" value="SUBTILASE_ASP"/>
    <property type="match status" value="1"/>
</dbReference>